<keyword evidence="4" id="KW-1185">Reference proteome</keyword>
<dbReference type="PANTHER" id="PTHR47642">
    <property type="entry name" value="ATP-DEPENDENT DNA HELICASE"/>
    <property type="match status" value="1"/>
</dbReference>
<gene>
    <name evidence="3" type="ORF">L798_10270</name>
</gene>
<dbReference type="EMBL" id="KK852437">
    <property type="protein sequence ID" value="KDR23915.1"/>
    <property type="molecule type" value="Genomic_DNA"/>
</dbReference>
<dbReference type="GO" id="GO:0006281">
    <property type="term" value="P:DNA repair"/>
    <property type="evidence" value="ECO:0007669"/>
    <property type="project" value="UniProtKB-KW"/>
</dbReference>
<keyword evidence="1" id="KW-0067">ATP-binding</keyword>
<name>A0A067RSX6_ZOONE</name>
<sequence>MSRKQGGLSRETLQMYRSAFHNVEMLFMDEVSMIGTDILHTINARLQTICNEYDKPFGGMTVIFCGDLRQLPPVNANFIYKPHKNSLAGANLWQSLSFLT</sequence>
<dbReference type="AlphaFoldDB" id="A0A067RSX6"/>
<keyword evidence="1" id="KW-0233">DNA recombination</keyword>
<keyword evidence="1" id="KW-0234">DNA repair</keyword>
<dbReference type="Gene3D" id="3.40.50.300">
    <property type="entry name" value="P-loop containing nucleotide triphosphate hydrolases"/>
    <property type="match status" value="1"/>
</dbReference>
<evidence type="ECO:0000259" key="2">
    <source>
        <dbReference type="Pfam" id="PF05970"/>
    </source>
</evidence>
<dbReference type="SUPFAM" id="SSF52540">
    <property type="entry name" value="P-loop containing nucleoside triphosphate hydrolases"/>
    <property type="match status" value="1"/>
</dbReference>
<dbReference type="InterPro" id="IPR010285">
    <property type="entry name" value="DNA_helicase_pif1-like_DEAD"/>
</dbReference>
<keyword evidence="1" id="KW-0547">Nucleotide-binding</keyword>
<comment type="catalytic activity">
    <reaction evidence="1">
        <text>ATP + H2O = ADP + phosphate + H(+)</text>
        <dbReference type="Rhea" id="RHEA:13065"/>
        <dbReference type="ChEBI" id="CHEBI:15377"/>
        <dbReference type="ChEBI" id="CHEBI:15378"/>
        <dbReference type="ChEBI" id="CHEBI:30616"/>
        <dbReference type="ChEBI" id="CHEBI:43474"/>
        <dbReference type="ChEBI" id="CHEBI:456216"/>
        <dbReference type="EC" id="5.6.2.3"/>
    </reaction>
</comment>
<dbReference type="GO" id="GO:0006310">
    <property type="term" value="P:DNA recombination"/>
    <property type="evidence" value="ECO:0007669"/>
    <property type="project" value="UniProtKB-KW"/>
</dbReference>
<keyword evidence="1" id="KW-0227">DNA damage</keyword>
<keyword evidence="1" id="KW-0378">Hydrolase</keyword>
<evidence type="ECO:0000256" key="1">
    <source>
        <dbReference type="RuleBase" id="RU363044"/>
    </source>
</evidence>
<comment type="cofactor">
    <cofactor evidence="1">
        <name>Mg(2+)</name>
        <dbReference type="ChEBI" id="CHEBI:18420"/>
    </cofactor>
</comment>
<dbReference type="GO" id="GO:0005524">
    <property type="term" value="F:ATP binding"/>
    <property type="evidence" value="ECO:0007669"/>
    <property type="project" value="UniProtKB-KW"/>
</dbReference>
<dbReference type="STRING" id="136037.A0A067RSX6"/>
<organism evidence="3 4">
    <name type="scientific">Zootermopsis nevadensis</name>
    <name type="common">Dampwood termite</name>
    <dbReference type="NCBI Taxonomy" id="136037"/>
    <lineage>
        <taxon>Eukaryota</taxon>
        <taxon>Metazoa</taxon>
        <taxon>Ecdysozoa</taxon>
        <taxon>Arthropoda</taxon>
        <taxon>Hexapoda</taxon>
        <taxon>Insecta</taxon>
        <taxon>Pterygota</taxon>
        <taxon>Neoptera</taxon>
        <taxon>Polyneoptera</taxon>
        <taxon>Dictyoptera</taxon>
        <taxon>Blattodea</taxon>
        <taxon>Blattoidea</taxon>
        <taxon>Termitoidae</taxon>
        <taxon>Termopsidae</taxon>
        <taxon>Zootermopsis</taxon>
    </lineage>
</organism>
<feature type="domain" description="DNA helicase Pif1-like DEAD-box helicase" evidence="2">
    <location>
        <begin position="16"/>
        <end position="98"/>
    </location>
</feature>
<dbReference type="InterPro" id="IPR051055">
    <property type="entry name" value="PIF1_helicase"/>
</dbReference>
<dbReference type="GO" id="GO:0016887">
    <property type="term" value="F:ATP hydrolysis activity"/>
    <property type="evidence" value="ECO:0007669"/>
    <property type="project" value="RHEA"/>
</dbReference>
<comment type="similarity">
    <text evidence="1">Belongs to the helicase family.</text>
</comment>
<reference evidence="3 4" key="1">
    <citation type="journal article" date="2014" name="Nat. Commun.">
        <title>Molecular traces of alternative social organization in a termite genome.</title>
        <authorList>
            <person name="Terrapon N."/>
            <person name="Li C."/>
            <person name="Robertson H.M."/>
            <person name="Ji L."/>
            <person name="Meng X."/>
            <person name="Booth W."/>
            <person name="Chen Z."/>
            <person name="Childers C.P."/>
            <person name="Glastad K.M."/>
            <person name="Gokhale K."/>
            <person name="Gowin J."/>
            <person name="Gronenberg W."/>
            <person name="Hermansen R.A."/>
            <person name="Hu H."/>
            <person name="Hunt B.G."/>
            <person name="Huylmans A.K."/>
            <person name="Khalil S.M."/>
            <person name="Mitchell R.D."/>
            <person name="Munoz-Torres M.C."/>
            <person name="Mustard J.A."/>
            <person name="Pan H."/>
            <person name="Reese J.T."/>
            <person name="Scharf M.E."/>
            <person name="Sun F."/>
            <person name="Vogel H."/>
            <person name="Xiao J."/>
            <person name="Yang W."/>
            <person name="Yang Z."/>
            <person name="Yang Z."/>
            <person name="Zhou J."/>
            <person name="Zhu J."/>
            <person name="Brent C.S."/>
            <person name="Elsik C.G."/>
            <person name="Goodisman M.A."/>
            <person name="Liberles D.A."/>
            <person name="Roe R.M."/>
            <person name="Vargo E.L."/>
            <person name="Vilcinskas A."/>
            <person name="Wang J."/>
            <person name="Bornberg-Bauer E."/>
            <person name="Korb J."/>
            <person name="Zhang G."/>
            <person name="Liebig J."/>
        </authorList>
    </citation>
    <scope>NUCLEOTIDE SEQUENCE [LARGE SCALE GENOMIC DNA]</scope>
    <source>
        <tissue evidence="3">Whole organism</tissue>
    </source>
</reference>
<dbReference type="PANTHER" id="PTHR47642:SF5">
    <property type="entry name" value="ATP-DEPENDENT DNA HELICASE"/>
    <property type="match status" value="1"/>
</dbReference>
<dbReference type="GO" id="GO:0043139">
    <property type="term" value="F:5'-3' DNA helicase activity"/>
    <property type="evidence" value="ECO:0007669"/>
    <property type="project" value="UniProtKB-EC"/>
</dbReference>
<dbReference type="InParanoid" id="A0A067RSX6"/>
<dbReference type="Proteomes" id="UP000027135">
    <property type="component" value="Unassembled WGS sequence"/>
</dbReference>
<keyword evidence="1 3" id="KW-0347">Helicase</keyword>
<evidence type="ECO:0000313" key="3">
    <source>
        <dbReference type="EMBL" id="KDR23915.1"/>
    </source>
</evidence>
<protein>
    <recommendedName>
        <fullName evidence="1">ATP-dependent DNA helicase</fullName>
        <ecNumber evidence="1">5.6.2.3</ecNumber>
    </recommendedName>
</protein>
<dbReference type="GO" id="GO:0000723">
    <property type="term" value="P:telomere maintenance"/>
    <property type="evidence" value="ECO:0007669"/>
    <property type="project" value="InterPro"/>
</dbReference>
<dbReference type="InterPro" id="IPR027417">
    <property type="entry name" value="P-loop_NTPase"/>
</dbReference>
<proteinExistence type="inferred from homology"/>
<dbReference type="Pfam" id="PF05970">
    <property type="entry name" value="PIF1"/>
    <property type="match status" value="1"/>
</dbReference>
<accession>A0A067RSX6</accession>
<dbReference type="EC" id="5.6.2.3" evidence="1"/>
<evidence type="ECO:0000313" key="4">
    <source>
        <dbReference type="Proteomes" id="UP000027135"/>
    </source>
</evidence>